<accession>A0ABT5FDW0</accession>
<evidence type="ECO:0000313" key="1">
    <source>
        <dbReference type="EMBL" id="MDC2889703.1"/>
    </source>
</evidence>
<protein>
    <submittedName>
        <fullName evidence="1">Uncharacterized protein</fullName>
    </submittedName>
</protein>
<organism evidence="1 2">
    <name type="scientific">Psychrosphaera algicola</name>
    <dbReference type="NCBI Taxonomy" id="3023714"/>
    <lineage>
        <taxon>Bacteria</taxon>
        <taxon>Pseudomonadati</taxon>
        <taxon>Pseudomonadota</taxon>
        <taxon>Gammaproteobacteria</taxon>
        <taxon>Alteromonadales</taxon>
        <taxon>Pseudoalteromonadaceae</taxon>
        <taxon>Psychrosphaera</taxon>
    </lineage>
</organism>
<proteinExistence type="predicted"/>
<dbReference type="RefSeq" id="WP_272181083.1">
    <property type="nucleotide sequence ID" value="NZ_JAQOMS010000002.1"/>
</dbReference>
<dbReference type="EMBL" id="JAQOMS010000002">
    <property type="protein sequence ID" value="MDC2889703.1"/>
    <property type="molecule type" value="Genomic_DNA"/>
</dbReference>
<name>A0ABT5FDW0_9GAMM</name>
<keyword evidence="2" id="KW-1185">Reference proteome</keyword>
<sequence length="41" mass="4450">MFVKNQQALVKSTLNVGDEVVAAGTTKMREGLVVKPYNAEL</sequence>
<gene>
    <name evidence="1" type="ORF">PN838_14095</name>
</gene>
<dbReference type="Proteomes" id="UP001528411">
    <property type="component" value="Unassembled WGS sequence"/>
</dbReference>
<reference evidence="1 2" key="1">
    <citation type="submission" date="2023-01" db="EMBL/GenBank/DDBJ databases">
        <title>Psychrosphaera sp. nov., isolated from marine algae.</title>
        <authorList>
            <person name="Bayburt H."/>
            <person name="Choi B.J."/>
            <person name="Kim J.M."/>
            <person name="Choi D.G."/>
            <person name="Jeon C.O."/>
        </authorList>
    </citation>
    <scope>NUCLEOTIDE SEQUENCE [LARGE SCALE GENOMIC DNA]</scope>
    <source>
        <strain evidence="1 2">G1-22</strain>
    </source>
</reference>
<comment type="caution">
    <text evidence="1">The sequence shown here is derived from an EMBL/GenBank/DDBJ whole genome shotgun (WGS) entry which is preliminary data.</text>
</comment>
<evidence type="ECO:0000313" key="2">
    <source>
        <dbReference type="Proteomes" id="UP001528411"/>
    </source>
</evidence>